<comment type="caution">
    <text evidence="3">The sequence shown here is derived from an EMBL/GenBank/DDBJ whole genome shotgun (WGS) entry which is preliminary data.</text>
</comment>
<gene>
    <name evidence="3" type="ORF">BSTOLATCC_MIC64181</name>
</gene>
<dbReference type="EMBL" id="CAJZBQ010000062">
    <property type="protein sequence ID" value="CAG9335718.1"/>
    <property type="molecule type" value="Genomic_DNA"/>
</dbReference>
<evidence type="ECO:0000313" key="3">
    <source>
        <dbReference type="EMBL" id="CAG9335718.1"/>
    </source>
</evidence>
<dbReference type="InterPro" id="IPR006212">
    <property type="entry name" value="Furin_repeat"/>
</dbReference>
<evidence type="ECO:0000259" key="2">
    <source>
        <dbReference type="PROSITE" id="PS51670"/>
    </source>
</evidence>
<dbReference type="PANTHER" id="PTHR15332:SF175">
    <property type="entry name" value="PROPROTEIN CONVERTASE SUBTILISIN_KEXIN TYPE 5-LIKE"/>
    <property type="match status" value="1"/>
</dbReference>
<evidence type="ECO:0000313" key="4">
    <source>
        <dbReference type="Proteomes" id="UP001162131"/>
    </source>
</evidence>
<feature type="chain" id="PRO_5043908403" description="ShKT domain-containing protein" evidence="1">
    <location>
        <begin position="19"/>
        <end position="868"/>
    </location>
</feature>
<feature type="signal peptide" evidence="1">
    <location>
        <begin position="1"/>
        <end position="18"/>
    </location>
</feature>
<protein>
    <recommendedName>
        <fullName evidence="2">ShKT domain-containing protein</fullName>
    </recommendedName>
</protein>
<feature type="domain" description="ShKT" evidence="2">
    <location>
        <begin position="638"/>
        <end position="675"/>
    </location>
</feature>
<name>A0AAU9KDD8_9CILI</name>
<accession>A0AAU9KDD8</accession>
<evidence type="ECO:0000256" key="1">
    <source>
        <dbReference type="SAM" id="SignalP"/>
    </source>
</evidence>
<dbReference type="SMART" id="SM00261">
    <property type="entry name" value="FU"/>
    <property type="match status" value="9"/>
</dbReference>
<dbReference type="Proteomes" id="UP001162131">
    <property type="component" value="Unassembled WGS sequence"/>
</dbReference>
<keyword evidence="4" id="KW-1185">Reference proteome</keyword>
<keyword evidence="1" id="KW-0732">Signal</keyword>
<reference evidence="3" key="1">
    <citation type="submission" date="2021-09" db="EMBL/GenBank/DDBJ databases">
        <authorList>
            <consortium name="AG Swart"/>
            <person name="Singh M."/>
            <person name="Singh A."/>
            <person name="Seah K."/>
            <person name="Emmerich C."/>
        </authorList>
    </citation>
    <scope>NUCLEOTIDE SEQUENCE</scope>
    <source>
        <strain evidence="3">ATCC30299</strain>
    </source>
</reference>
<organism evidence="3 4">
    <name type="scientific">Blepharisma stoltei</name>
    <dbReference type="NCBI Taxonomy" id="1481888"/>
    <lineage>
        <taxon>Eukaryota</taxon>
        <taxon>Sar</taxon>
        <taxon>Alveolata</taxon>
        <taxon>Ciliophora</taxon>
        <taxon>Postciliodesmatophora</taxon>
        <taxon>Heterotrichea</taxon>
        <taxon>Heterotrichida</taxon>
        <taxon>Blepharismidae</taxon>
        <taxon>Blepharisma</taxon>
    </lineage>
</organism>
<dbReference type="SUPFAM" id="SSF57184">
    <property type="entry name" value="Growth factor receptor domain"/>
    <property type="match status" value="5"/>
</dbReference>
<dbReference type="PROSITE" id="PS51670">
    <property type="entry name" value="SHKT"/>
    <property type="match status" value="1"/>
</dbReference>
<proteinExistence type="predicted"/>
<sequence length="868" mass="92547">MMKIFVVWASFFIVLCLSYVSSKLDLSDRQFSLKSLSENTLQGHLYQPLEIHVEAIEKSFSDDKIYKALSSTLIASAKILSDLLLTKPSTEKVRFGENNQCADILLSQITQREDIDADIAIFAVSSKDKSEIITSRKCEVNEKKFIKAIALEINAEEFIKLEKISKVRELCIAIANVLYGDNEEENQVLMKEIGEYLANEENIGEMNKLGACNTGYFVSGGVCVACNPPCSECSGTPDYCTSCYDATNMINNAGTCTCNNSLKTFNTASLTCTCQAGYYALANGYCMQCSAPCATCTSYSNCITCQDPTNMTLNGGICTCTDPNKYFNSAALVCQCSGGYYSNAGVCTRCSLPCSTCSTSATYCTSCVDPIHMTPPTPTSGICACTDPNASYSTGSQKCLCNQGYYSDYSHNGLGVCTPCSVPCSSCSNSATSCTACVDPIHMILNGGYCVCSDPNASFNTVSLTCQCNPGYFSLSGVCTACGSSCISCSSSGCEDCYDPSNMTINGGLCVCKDLNAYFNTATNTCQCKNEYISVSGICQSCEAPCSQCENATTFCTECDDSNNMALDSASGACTCTDPNASFNAGTLTCQCNSGYLNYGGACTACIAPCSTCQSLPYLCTSCDDAANMVLMGSNCLCTDTNAYFNKESLTCQCESSYFSNSGVCTQCDATCSTCSGSAYFCTSCKDSNHMTLNSATGVCSCTDPNASFNQVFNLCQCNSGYISNLGVCVACVLPCATCSSSDIAFCTACEDPMNMYLNTVAGTCRCWDPYASFDQTSKTCQCIQGYYMSSSGACQPCIPPCAQCSNSETFCTACNDFANMNLNVTTGVCTCKEPNFQFNPWVKACQSNSSCNCNQCGTTINNFIFNF</sequence>
<dbReference type="AlphaFoldDB" id="A0AAU9KDD8"/>
<dbReference type="InterPro" id="IPR009030">
    <property type="entry name" value="Growth_fac_rcpt_cys_sf"/>
</dbReference>
<dbReference type="PANTHER" id="PTHR15332">
    <property type="entry name" value="PROPROTEIN CONVERTASE SUBTILISIN_KEXIN TYPE 5-LIKE"/>
    <property type="match status" value="1"/>
</dbReference>
<dbReference type="InterPro" id="IPR003582">
    <property type="entry name" value="ShKT_dom"/>
</dbReference>